<dbReference type="Proteomes" id="UP000678545">
    <property type="component" value="Unassembled WGS sequence"/>
</dbReference>
<proteinExistence type="predicted"/>
<organism evidence="1 2">
    <name type="scientific">Undibacterium fentianense</name>
    <dbReference type="NCBI Taxonomy" id="2828728"/>
    <lineage>
        <taxon>Bacteria</taxon>
        <taxon>Pseudomonadati</taxon>
        <taxon>Pseudomonadota</taxon>
        <taxon>Betaproteobacteria</taxon>
        <taxon>Burkholderiales</taxon>
        <taxon>Oxalobacteraceae</taxon>
        <taxon>Undibacterium</taxon>
    </lineage>
</organism>
<dbReference type="SUPFAM" id="SSF53335">
    <property type="entry name" value="S-adenosyl-L-methionine-dependent methyltransferases"/>
    <property type="match status" value="1"/>
</dbReference>
<dbReference type="RefSeq" id="WP_212675789.1">
    <property type="nucleotide sequence ID" value="NZ_JAGSPJ010000004.1"/>
</dbReference>
<dbReference type="Gene3D" id="3.40.50.150">
    <property type="entry name" value="Vaccinia Virus protein VP39"/>
    <property type="match status" value="1"/>
</dbReference>
<evidence type="ECO:0000313" key="2">
    <source>
        <dbReference type="Proteomes" id="UP000678545"/>
    </source>
</evidence>
<name>A0A941IE40_9BURK</name>
<dbReference type="AlphaFoldDB" id="A0A941IE40"/>
<evidence type="ECO:0000313" key="1">
    <source>
        <dbReference type="EMBL" id="MBR7800673.1"/>
    </source>
</evidence>
<keyword evidence="2" id="KW-1185">Reference proteome</keyword>
<dbReference type="EMBL" id="JAGSPJ010000004">
    <property type="protein sequence ID" value="MBR7800673.1"/>
    <property type="molecule type" value="Genomic_DNA"/>
</dbReference>
<protein>
    <submittedName>
        <fullName evidence="1">Uncharacterized protein</fullName>
    </submittedName>
</protein>
<dbReference type="InterPro" id="IPR029063">
    <property type="entry name" value="SAM-dependent_MTases_sf"/>
</dbReference>
<sequence>MDTTPSQAFLNLLTQISQQTPYEQINAIVDFSNQLTDEQCMQLLGNDAEVMHHSPRLTQVYYDYIIQMETVEIQRLLADTGTLYTSFRETASPAAMMAYDRVADIFDNLELNGKTVVMVGCGQLPVTAIHLCEESQIKKVYALDISAQAIDVVHQLQAKFGWSNLEAQFCNGNSYDYSEADIVYIANMVRPKAEVIAQVLKTARADAEIIIREPYALGKLWADCAEDTLDARLSVRSYGPGSRYLSRDAFIQR</sequence>
<accession>A0A941IE40</accession>
<gene>
    <name evidence="1" type="ORF">KDM90_11750</name>
</gene>
<comment type="caution">
    <text evidence="1">The sequence shown here is derived from an EMBL/GenBank/DDBJ whole genome shotgun (WGS) entry which is preliminary data.</text>
</comment>
<reference evidence="1" key="1">
    <citation type="submission" date="2021-04" db="EMBL/GenBank/DDBJ databases">
        <title>novel species isolated from subtropical streams in China.</title>
        <authorList>
            <person name="Lu H."/>
        </authorList>
    </citation>
    <scope>NUCLEOTIDE SEQUENCE</scope>
    <source>
        <strain evidence="1">FT137W</strain>
    </source>
</reference>